<evidence type="ECO:0000313" key="2">
    <source>
        <dbReference type="Proteomes" id="UP000683579"/>
    </source>
</evidence>
<accession>A0ABX8K5G2</accession>
<dbReference type="RefSeq" id="WP_072041476.1">
    <property type="nucleotide sequence ID" value="NZ_CDHL01000039.1"/>
</dbReference>
<name>A0ABX8K5G2_9ENTR</name>
<reference evidence="1 2" key="1">
    <citation type="submission" date="2021-06" db="EMBL/GenBank/DDBJ databases">
        <title>FDA dAtabase for Regulatory Grade micrObial Sequences (FDA-ARGOS): Supporting development and validation of Infectious Disease Dx tests.</title>
        <authorList>
            <person name="Sproer C."/>
            <person name="Gronow S."/>
            <person name="Severitt S."/>
            <person name="Schroder I."/>
            <person name="Tallon L."/>
            <person name="Sadzewicz L."/>
            <person name="Zhao X."/>
            <person name="Boylan J."/>
            <person name="Ott S."/>
            <person name="Bowen H."/>
            <person name="Vavikolanu K."/>
            <person name="Mehta A."/>
            <person name="Aluvathingal J."/>
            <person name="Nadendla S."/>
            <person name="Lowell S."/>
            <person name="Myers T."/>
            <person name="Yan Y."/>
        </authorList>
    </citation>
    <scope>NUCLEOTIDE SEQUENCE [LARGE SCALE GENOMIC DNA]</scope>
    <source>
        <strain evidence="1 2">FDAARGOS 1424</strain>
    </source>
</reference>
<gene>
    <name evidence="1" type="ORF">I6L54_19160</name>
</gene>
<dbReference type="EMBL" id="CP077262">
    <property type="protein sequence ID" value="QXA44058.1"/>
    <property type="molecule type" value="Genomic_DNA"/>
</dbReference>
<sequence>MTVSRLAHNALQRIQHPIHAEHRAPFAGYIRLPEQQGPVIADPNILPNAVQPEALDTHQIANKKDAPKTVDFNLHGRNVKLPEHAKIEAKNIILMCENGEKIYENLIKGNRVEGTKDNVAQLMWYLQARASNKISVSAGLTERGPQNFKMGAFSIEDKGHNIESFLNQAGSYSRKSSHLQEYKNAGADYQSRGLDIDSKNAFLPNNRKTVLFARMPKKSEDNPTGIPDKDMLFIKMEEHGCHRVKDIIRHAFNYIPTFLEQKFGVTKSDGGIDNRERVPSELKEEYTNIRNKYEQATGEALPSSNALTTTGGVKTMLEDLRTMCNSLDKKIEMAHSTNTGNETIDVPEIQRLKNVTWKMQQKLQSRNYSDLRIGNEIIITNDEPVIDYSNNTLPKDALNNNPKLKALFNAYMEKQLMSRLNTSLVNNADLLMSESCMALDFRRSMFIKNSQGKGAALTKEDEEELKIISKTKAKQEDQEDKAIQFVNEKIIKFISETITSQLPGATNIATEHTTKLSKVITSFCEQSIANSVGGSLGSLAFGGESILAANGDIEMSKVGTFMGLTNNNEGDWGYTITPISSEKGTTVVDLTGSFNLNALALYRSDSKFAFEKTGPNNVSIKLTIRFAMNNKNGEITASVGAQYTFEDDLRFSMPD</sequence>
<keyword evidence="2" id="KW-1185">Reference proteome</keyword>
<dbReference type="Proteomes" id="UP000683579">
    <property type="component" value="Chromosome"/>
</dbReference>
<protein>
    <submittedName>
        <fullName evidence="1">Uncharacterized protein</fullName>
    </submittedName>
</protein>
<proteinExistence type="predicted"/>
<organism evidence="1 2">
    <name type="scientific">Citrobacter pasteurii</name>
    <dbReference type="NCBI Taxonomy" id="1563222"/>
    <lineage>
        <taxon>Bacteria</taxon>
        <taxon>Pseudomonadati</taxon>
        <taxon>Pseudomonadota</taxon>
        <taxon>Gammaproteobacteria</taxon>
        <taxon>Enterobacterales</taxon>
        <taxon>Enterobacteriaceae</taxon>
        <taxon>Citrobacter</taxon>
    </lineage>
</organism>
<evidence type="ECO:0000313" key="1">
    <source>
        <dbReference type="EMBL" id="QXA44058.1"/>
    </source>
</evidence>